<dbReference type="KEGG" id="vte:BHY08_00995"/>
<dbReference type="STRING" id="519472.BHY08_00995"/>
<dbReference type="GO" id="GO:0044281">
    <property type="term" value="P:small molecule metabolic process"/>
    <property type="evidence" value="ECO:0007669"/>
    <property type="project" value="UniProtKB-ARBA"/>
</dbReference>
<gene>
    <name evidence="9" type="ORF">BHY08_00995</name>
</gene>
<dbReference type="PANTHER" id="PTHR46566">
    <property type="entry name" value="1-PHOSPHOFRUCTOKINASE-RELATED"/>
    <property type="match status" value="1"/>
</dbReference>
<evidence type="ECO:0000256" key="5">
    <source>
        <dbReference type="ARBA" id="ARBA00022777"/>
    </source>
</evidence>
<dbReference type="GO" id="GO:0005829">
    <property type="term" value="C:cytosol"/>
    <property type="evidence" value="ECO:0007669"/>
    <property type="project" value="TreeGrafter"/>
</dbReference>
<dbReference type="PANTHER" id="PTHR46566:SF5">
    <property type="entry name" value="1-PHOSPHOFRUCTOKINASE"/>
    <property type="match status" value="1"/>
</dbReference>
<comment type="similarity">
    <text evidence="1">Belongs to the carbohydrate kinase pfkB family.</text>
</comment>
<name>A0A1J0A3M0_9ENTE</name>
<keyword evidence="2 7" id="KW-0808">Transferase</keyword>
<evidence type="ECO:0000313" key="9">
    <source>
        <dbReference type="EMBL" id="APB30525.1"/>
    </source>
</evidence>
<dbReference type="RefSeq" id="WP_071456093.1">
    <property type="nucleotide sequence ID" value="NZ_CP017267.1"/>
</dbReference>
<dbReference type="GO" id="GO:0005988">
    <property type="term" value="P:lactose metabolic process"/>
    <property type="evidence" value="ECO:0007669"/>
    <property type="project" value="UniProtKB-KW"/>
</dbReference>
<evidence type="ECO:0000256" key="2">
    <source>
        <dbReference type="ARBA" id="ARBA00022679"/>
    </source>
</evidence>
<dbReference type="InterPro" id="IPR017583">
    <property type="entry name" value="Tagatose/fructose_Pkinase"/>
</dbReference>
<dbReference type="FunFam" id="3.40.1190.20:FF:000001">
    <property type="entry name" value="Phosphofructokinase"/>
    <property type="match status" value="1"/>
</dbReference>
<evidence type="ECO:0000313" key="10">
    <source>
        <dbReference type="Proteomes" id="UP000191200"/>
    </source>
</evidence>
<dbReference type="GO" id="GO:0016052">
    <property type="term" value="P:carbohydrate catabolic process"/>
    <property type="evidence" value="ECO:0007669"/>
    <property type="project" value="UniProtKB-ARBA"/>
</dbReference>
<evidence type="ECO:0000259" key="8">
    <source>
        <dbReference type="Pfam" id="PF00294"/>
    </source>
</evidence>
<dbReference type="PIRSF" id="PIRSF000535">
    <property type="entry name" value="1PFK/6PFK/LacC"/>
    <property type="match status" value="1"/>
</dbReference>
<dbReference type="GO" id="GO:2001059">
    <property type="term" value="P:D-tagatose 6-phosphate catabolic process"/>
    <property type="evidence" value="ECO:0007669"/>
    <property type="project" value="UniProtKB-UniPathway"/>
</dbReference>
<keyword evidence="10" id="KW-1185">Reference proteome</keyword>
<protein>
    <recommendedName>
        <fullName evidence="7">Tagatose-6-phosphate kinase</fullName>
        <ecNumber evidence="7">2.7.1.144</ecNumber>
    </recommendedName>
</protein>
<dbReference type="Pfam" id="PF00294">
    <property type="entry name" value="PfkB"/>
    <property type="match status" value="1"/>
</dbReference>
<dbReference type="UniPathway" id="UPA00704">
    <property type="reaction ID" value="UER00715"/>
</dbReference>
<comment type="pathway">
    <text evidence="7">Carbohydrate metabolism; D-tagatose 6-phosphate degradation; D-glyceraldehyde 3-phosphate and glycerone phosphate from D-tagatose 6-phosphate: step 1/2.</text>
</comment>
<feature type="domain" description="Carbohydrate kinase PfkB" evidence="8">
    <location>
        <begin position="6"/>
        <end position="286"/>
    </location>
</feature>
<comment type="catalytic activity">
    <reaction evidence="7">
        <text>D-tagatofuranose 6-phosphate + ATP = D-tagatofuranose 1,6-bisphosphate + ADP + H(+)</text>
        <dbReference type="Rhea" id="RHEA:12420"/>
        <dbReference type="ChEBI" id="CHEBI:15378"/>
        <dbReference type="ChEBI" id="CHEBI:30616"/>
        <dbReference type="ChEBI" id="CHEBI:58694"/>
        <dbReference type="ChEBI" id="CHEBI:58695"/>
        <dbReference type="ChEBI" id="CHEBI:456216"/>
        <dbReference type="EC" id="2.7.1.144"/>
    </reaction>
</comment>
<keyword evidence="4 7" id="KW-0547">Nucleotide-binding</keyword>
<evidence type="ECO:0000256" key="4">
    <source>
        <dbReference type="ARBA" id="ARBA00022741"/>
    </source>
</evidence>
<dbReference type="GO" id="GO:0009024">
    <property type="term" value="F:tagatose-6-phosphate kinase activity"/>
    <property type="evidence" value="ECO:0007669"/>
    <property type="project" value="UniProtKB-EC"/>
</dbReference>
<dbReference type="GO" id="GO:0005524">
    <property type="term" value="F:ATP binding"/>
    <property type="evidence" value="ECO:0007669"/>
    <property type="project" value="UniProtKB-KW"/>
</dbReference>
<dbReference type="InterPro" id="IPR002173">
    <property type="entry name" value="Carboh/pur_kinase_PfkB_CS"/>
</dbReference>
<evidence type="ECO:0000256" key="3">
    <source>
        <dbReference type="ARBA" id="ARBA00022736"/>
    </source>
</evidence>
<dbReference type="Gene3D" id="3.40.1190.20">
    <property type="match status" value="1"/>
</dbReference>
<reference evidence="9 10" key="1">
    <citation type="submission" date="2016-09" db="EMBL/GenBank/DDBJ databases">
        <title>Vagococcus teuberi sp. nov., isolated from the Malian artisanal sour milk fene.</title>
        <authorList>
            <person name="Wullschleger S."/>
            <person name="Seifert C."/>
            <person name="Baumgartner S."/>
            <person name="Lacroix C."/>
            <person name="Bonfoh B."/>
            <person name="Stevens M.J."/>
            <person name="Meile L."/>
        </authorList>
    </citation>
    <scope>NUCLEOTIDE SEQUENCE [LARGE SCALE GENOMIC DNA]</scope>
    <source>
        <strain evidence="9 10">DSM 21459</strain>
    </source>
</reference>
<dbReference type="AlphaFoldDB" id="A0A1J0A3M0"/>
<dbReference type="CDD" id="cd01164">
    <property type="entry name" value="FruK_PfkB_like"/>
    <property type="match status" value="1"/>
</dbReference>
<comment type="similarity">
    <text evidence="7">Belongs to the carbohydrate kinase PfkB family. LacC subfamily.</text>
</comment>
<dbReference type="Proteomes" id="UP000191200">
    <property type="component" value="Chromosome"/>
</dbReference>
<proteinExistence type="inferred from homology"/>
<sequence length="311" mass="33690">MIVSVTMNPSVDISYPLSTLVLDDINRCDKVRKTAGGKGLNVTRVIHQMEAEVISTGLLGGVLGEFIRENLSSEGIKHDFSNIQGDTRNCIAILHDNYQQTEILEAGPTISTEELTSFEETFLTLATSSDVATLSGSLPKGVSKDYYSRLLSLLSNTDIKVILDTSGESLKSALESPVKPYAIKPNSDELQALLGEEVSTDYTNLSDILSHSLFDGVPLIMVSLGKDGAFAKFDESFYRVEIPSIPVKNPVGSGDSTVAGLAIGLSKRKSIEDVLKYAMTLGMLNAMEDTTGCVDKTKFDDLFNQVNVYKL</sequence>
<dbReference type="InterPro" id="IPR029056">
    <property type="entry name" value="Ribokinase-like"/>
</dbReference>
<dbReference type="GO" id="GO:0008443">
    <property type="term" value="F:phosphofructokinase activity"/>
    <property type="evidence" value="ECO:0007669"/>
    <property type="project" value="UniProtKB-ARBA"/>
</dbReference>
<evidence type="ECO:0000256" key="1">
    <source>
        <dbReference type="ARBA" id="ARBA00005380"/>
    </source>
</evidence>
<accession>A0A1J0A3M0</accession>
<dbReference type="NCBIfam" id="TIGR03168">
    <property type="entry name" value="1-PFK"/>
    <property type="match status" value="1"/>
</dbReference>
<dbReference type="SUPFAM" id="SSF53613">
    <property type="entry name" value="Ribokinase-like"/>
    <property type="match status" value="1"/>
</dbReference>
<keyword evidence="6 7" id="KW-0067">ATP-binding</keyword>
<evidence type="ECO:0000256" key="7">
    <source>
        <dbReference type="PIRNR" id="PIRNR000535"/>
    </source>
</evidence>
<dbReference type="PROSITE" id="PS00584">
    <property type="entry name" value="PFKB_KINASES_2"/>
    <property type="match status" value="1"/>
</dbReference>
<organism evidence="9 10">
    <name type="scientific">Vagococcus teuberi</name>
    <dbReference type="NCBI Taxonomy" id="519472"/>
    <lineage>
        <taxon>Bacteria</taxon>
        <taxon>Bacillati</taxon>
        <taxon>Bacillota</taxon>
        <taxon>Bacilli</taxon>
        <taxon>Lactobacillales</taxon>
        <taxon>Enterococcaceae</taxon>
        <taxon>Vagococcus</taxon>
    </lineage>
</organism>
<dbReference type="EMBL" id="CP017267">
    <property type="protein sequence ID" value="APB30525.1"/>
    <property type="molecule type" value="Genomic_DNA"/>
</dbReference>
<dbReference type="InterPro" id="IPR011611">
    <property type="entry name" value="PfkB_dom"/>
</dbReference>
<evidence type="ECO:0000256" key="6">
    <source>
        <dbReference type="ARBA" id="ARBA00022840"/>
    </source>
</evidence>
<dbReference type="EC" id="2.7.1.144" evidence="7"/>
<keyword evidence="5 9" id="KW-0418">Kinase</keyword>
<dbReference type="OrthoDB" id="9801219at2"/>
<keyword evidence="3 7" id="KW-0423">Lactose metabolism</keyword>